<gene>
    <name evidence="6" type="ORF">MNBD_NITROSPINAE04-79</name>
</gene>
<dbReference type="PANTHER" id="PTHR46233:SF3">
    <property type="entry name" value="HYDROXYACYLGLUTATHIONE HYDROLASE GLOC"/>
    <property type="match status" value="1"/>
</dbReference>
<reference evidence="6" key="1">
    <citation type="submission" date="2018-06" db="EMBL/GenBank/DDBJ databases">
        <authorList>
            <person name="Zhirakovskaya E."/>
        </authorList>
    </citation>
    <scope>NUCLEOTIDE SEQUENCE</scope>
</reference>
<dbReference type="InterPro" id="IPR001279">
    <property type="entry name" value="Metallo-B-lactamas"/>
</dbReference>
<dbReference type="Pfam" id="PF00753">
    <property type="entry name" value="Lactamase_B"/>
    <property type="match status" value="1"/>
</dbReference>
<proteinExistence type="predicted"/>
<dbReference type="InterPro" id="IPR036866">
    <property type="entry name" value="RibonucZ/Hydroxyglut_hydro"/>
</dbReference>
<dbReference type="SUPFAM" id="SSF56281">
    <property type="entry name" value="Metallo-hydrolase/oxidoreductase"/>
    <property type="match status" value="1"/>
</dbReference>
<comment type="cofactor">
    <cofactor evidence="1">
        <name>Zn(2+)</name>
        <dbReference type="ChEBI" id="CHEBI:29105"/>
    </cofactor>
</comment>
<dbReference type="InterPro" id="IPR051453">
    <property type="entry name" value="MBL_Glyoxalase_II"/>
</dbReference>
<organism evidence="6">
    <name type="scientific">hydrothermal vent metagenome</name>
    <dbReference type="NCBI Taxonomy" id="652676"/>
    <lineage>
        <taxon>unclassified sequences</taxon>
        <taxon>metagenomes</taxon>
        <taxon>ecological metagenomes</taxon>
    </lineage>
</organism>
<protein>
    <submittedName>
        <fullName evidence="6">MBL-fold metallo-hydrolase superfamily</fullName>
    </submittedName>
</protein>
<evidence type="ECO:0000256" key="3">
    <source>
        <dbReference type="ARBA" id="ARBA00022801"/>
    </source>
</evidence>
<feature type="domain" description="Metallo-beta-lactamase" evidence="5">
    <location>
        <begin position="14"/>
        <end position="192"/>
    </location>
</feature>
<accession>A0A3B1BXW9</accession>
<dbReference type="EMBL" id="UOGA01000230">
    <property type="protein sequence ID" value="VAX22789.1"/>
    <property type="molecule type" value="Genomic_DNA"/>
</dbReference>
<dbReference type="GO" id="GO:0046872">
    <property type="term" value="F:metal ion binding"/>
    <property type="evidence" value="ECO:0007669"/>
    <property type="project" value="UniProtKB-KW"/>
</dbReference>
<keyword evidence="2" id="KW-0479">Metal-binding</keyword>
<dbReference type="Gene3D" id="3.60.15.10">
    <property type="entry name" value="Ribonuclease Z/Hydroxyacylglutathione hydrolase-like"/>
    <property type="match status" value="1"/>
</dbReference>
<dbReference type="AlphaFoldDB" id="A0A3B1BXW9"/>
<evidence type="ECO:0000256" key="4">
    <source>
        <dbReference type="ARBA" id="ARBA00022833"/>
    </source>
</evidence>
<dbReference type="PANTHER" id="PTHR46233">
    <property type="entry name" value="HYDROXYACYLGLUTATHIONE HYDROLASE GLOC"/>
    <property type="match status" value="1"/>
</dbReference>
<evidence type="ECO:0000256" key="1">
    <source>
        <dbReference type="ARBA" id="ARBA00001947"/>
    </source>
</evidence>
<evidence type="ECO:0000313" key="6">
    <source>
        <dbReference type="EMBL" id="VAX22789.1"/>
    </source>
</evidence>
<evidence type="ECO:0000259" key="5">
    <source>
        <dbReference type="SMART" id="SM00849"/>
    </source>
</evidence>
<keyword evidence="3 6" id="KW-0378">Hydrolase</keyword>
<sequence>MAIEVIALNVGPLEVNCYIIGCGEHKACAVFDPGDSSQKILETIEKKNWSVLQIINTHGHADHTGANAKIKEATGASIGIHKDDAELLTHPEMQGMAGYLGLGESPKADILYEENQVISICPCLEFKVLSAPGHSPGGACFLFDNSVVTGDTLFNMSIGRSDLTGGDQKKLMESIRQKLLALPDETKVYPGHGEATTIGFERANNPFITGDSY</sequence>
<dbReference type="SMART" id="SM00849">
    <property type="entry name" value="Lactamase_B"/>
    <property type="match status" value="1"/>
</dbReference>
<dbReference type="GO" id="GO:0016787">
    <property type="term" value="F:hydrolase activity"/>
    <property type="evidence" value="ECO:0007669"/>
    <property type="project" value="UniProtKB-KW"/>
</dbReference>
<evidence type="ECO:0000256" key="2">
    <source>
        <dbReference type="ARBA" id="ARBA00022723"/>
    </source>
</evidence>
<name>A0A3B1BXW9_9ZZZZ</name>
<keyword evidence="4" id="KW-0862">Zinc</keyword>